<dbReference type="Proteomes" id="UP001597059">
    <property type="component" value="Unassembled WGS sequence"/>
</dbReference>
<dbReference type="CDD" id="cd03804">
    <property type="entry name" value="GT4_WbaZ-like"/>
    <property type="match status" value="1"/>
</dbReference>
<protein>
    <submittedName>
        <fullName evidence="2">Glycosyltransferase family 4 protein</fullName>
    </submittedName>
</protein>
<evidence type="ECO:0000259" key="1">
    <source>
        <dbReference type="Pfam" id="PF00534"/>
    </source>
</evidence>
<keyword evidence="3" id="KW-1185">Reference proteome</keyword>
<evidence type="ECO:0000313" key="3">
    <source>
        <dbReference type="Proteomes" id="UP001597059"/>
    </source>
</evidence>
<dbReference type="PANTHER" id="PTHR45947:SF3">
    <property type="entry name" value="SULFOQUINOVOSYL TRANSFERASE SQD2"/>
    <property type="match status" value="1"/>
</dbReference>
<accession>A0ABW4B0M8</accession>
<reference evidence="3" key="1">
    <citation type="journal article" date="2019" name="Int. J. Syst. Evol. Microbiol.">
        <title>The Global Catalogue of Microorganisms (GCM) 10K type strain sequencing project: providing services to taxonomists for standard genome sequencing and annotation.</title>
        <authorList>
            <consortium name="The Broad Institute Genomics Platform"/>
            <consortium name="The Broad Institute Genome Sequencing Center for Infectious Disease"/>
            <person name="Wu L."/>
            <person name="Ma J."/>
        </authorList>
    </citation>
    <scope>NUCLEOTIDE SEQUENCE [LARGE SCALE GENOMIC DNA]</scope>
    <source>
        <strain evidence="3">JCM 30774</strain>
    </source>
</reference>
<dbReference type="Pfam" id="PF00534">
    <property type="entry name" value="Glycos_transf_1"/>
    <property type="match status" value="1"/>
</dbReference>
<dbReference type="RefSeq" id="WP_377366838.1">
    <property type="nucleotide sequence ID" value="NZ_JBHTMN010000010.1"/>
</dbReference>
<dbReference type="InterPro" id="IPR050194">
    <property type="entry name" value="Glycosyltransferase_grp1"/>
</dbReference>
<gene>
    <name evidence="2" type="ORF">ACFQ45_09000</name>
</gene>
<dbReference type="SUPFAM" id="SSF53756">
    <property type="entry name" value="UDP-Glycosyltransferase/glycogen phosphorylase"/>
    <property type="match status" value="1"/>
</dbReference>
<comment type="caution">
    <text evidence="2">The sequence shown here is derived from an EMBL/GenBank/DDBJ whole genome shotgun (WGS) entry which is preliminary data.</text>
</comment>
<dbReference type="EMBL" id="JBHTMN010000010">
    <property type="protein sequence ID" value="MFD1383502.1"/>
    <property type="molecule type" value="Genomic_DNA"/>
</dbReference>
<organism evidence="2 3">
    <name type="scientific">Rhodanobacter aciditrophus</name>
    <dbReference type="NCBI Taxonomy" id="1623218"/>
    <lineage>
        <taxon>Bacteria</taxon>
        <taxon>Pseudomonadati</taxon>
        <taxon>Pseudomonadota</taxon>
        <taxon>Gammaproteobacteria</taxon>
        <taxon>Lysobacterales</taxon>
        <taxon>Rhodanobacteraceae</taxon>
        <taxon>Rhodanobacter</taxon>
    </lineage>
</organism>
<feature type="domain" description="Glycosyl transferase family 1" evidence="1">
    <location>
        <begin position="194"/>
        <end position="351"/>
    </location>
</feature>
<proteinExistence type="predicted"/>
<dbReference type="PANTHER" id="PTHR45947">
    <property type="entry name" value="SULFOQUINOVOSYL TRANSFERASE SQD2"/>
    <property type="match status" value="1"/>
</dbReference>
<dbReference type="InterPro" id="IPR001296">
    <property type="entry name" value="Glyco_trans_1"/>
</dbReference>
<sequence>MKVAIIHDWLVTYAGAERVLEKMLECYPEADLFSTVDFLDDDKRFFIKGKSVNTSFIQNLPLAKKKYRSYLPLMPLAIEQFDLSTYDLVISSSHAVAKGVITSPNQLHICMCYSPIRYAWDLQHQYLKESGLNNGIKGLFAKWFLHKIRIWDLRTANSVDRFISISKFIERRINKIYRRDSVVIYPPVYVNEFESNVREDFYMTSSRMVPYKRIDLIVQTFSQRFPEKKLIVIGDGPEFEKVRAIAGKNVIIMGHQPFSVLKDHLSKAKAYIFAAEEDFGIAPLEAQASGTPVIAYAKGGALETIIGSDKENATGLFFNEQSVDSLANAITEFEASGLSIKPIDCIENAKRFSDERFVNQFKDYVDQQYLIWKEEK</sequence>
<name>A0ABW4B0M8_9GAMM</name>
<evidence type="ECO:0000313" key="2">
    <source>
        <dbReference type="EMBL" id="MFD1383502.1"/>
    </source>
</evidence>
<dbReference type="Gene3D" id="3.40.50.2000">
    <property type="entry name" value="Glycogen Phosphorylase B"/>
    <property type="match status" value="2"/>
</dbReference>